<sequence>MATQSPFPFLNDMLGKLGSGLQPPAWVVDEVQHRIVLLLNHVLMQEPEATSRLARQKGRVVLLQWRSIQLPLVATPAGLLDLAAAGDHPDLTLTITDESPLQLAQAALRGDKPNVRIAGDVQLAAEVNWLFDHVRWDLEEDLSRIVGDPVAHTIGQAARSVGQALRRFVGGRKDAAAGHDEAGKAAP</sequence>
<dbReference type="OrthoDB" id="8525483at2"/>
<gene>
    <name evidence="2" type="ORF">RD110_21285</name>
</gene>
<accession>A0A1P8K0C0</accession>
<dbReference type="PANTHER" id="PTHR38693:SF1">
    <property type="entry name" value="UBIQUINONE BIOSYNTHESIS ACCESSORY FACTOR UBIJ"/>
    <property type="match status" value="1"/>
</dbReference>
<evidence type="ECO:0000259" key="1">
    <source>
        <dbReference type="Pfam" id="PF02036"/>
    </source>
</evidence>
<dbReference type="KEGG" id="rhy:RD110_21285"/>
<keyword evidence="3" id="KW-1185">Reference proteome</keyword>
<name>A0A1P8K0C0_9BURK</name>
<dbReference type="RefSeq" id="WP_076201816.1">
    <property type="nucleotide sequence ID" value="NZ_CP019236.1"/>
</dbReference>
<dbReference type="InterPro" id="IPR038989">
    <property type="entry name" value="UbiJ"/>
</dbReference>
<proteinExistence type="predicted"/>
<organism evidence="2 3">
    <name type="scientific">Rhodoferax koreensis</name>
    <dbReference type="NCBI Taxonomy" id="1842727"/>
    <lineage>
        <taxon>Bacteria</taxon>
        <taxon>Pseudomonadati</taxon>
        <taxon>Pseudomonadota</taxon>
        <taxon>Betaproteobacteria</taxon>
        <taxon>Burkholderiales</taxon>
        <taxon>Comamonadaceae</taxon>
        <taxon>Rhodoferax</taxon>
    </lineage>
</organism>
<evidence type="ECO:0000313" key="3">
    <source>
        <dbReference type="Proteomes" id="UP000186609"/>
    </source>
</evidence>
<dbReference type="Proteomes" id="UP000186609">
    <property type="component" value="Chromosome"/>
</dbReference>
<feature type="domain" description="SCP2" evidence="1">
    <location>
        <begin position="39"/>
        <end position="131"/>
    </location>
</feature>
<dbReference type="STRING" id="1842727.RD110_21285"/>
<evidence type="ECO:0000313" key="2">
    <source>
        <dbReference type="EMBL" id="APW39435.1"/>
    </source>
</evidence>
<dbReference type="GO" id="GO:0006744">
    <property type="term" value="P:ubiquinone biosynthetic process"/>
    <property type="evidence" value="ECO:0007669"/>
    <property type="project" value="InterPro"/>
</dbReference>
<protein>
    <recommendedName>
        <fullName evidence="1">SCP2 domain-containing protein</fullName>
    </recommendedName>
</protein>
<dbReference type="Pfam" id="PF02036">
    <property type="entry name" value="SCP2"/>
    <property type="match status" value="1"/>
</dbReference>
<dbReference type="PANTHER" id="PTHR38693">
    <property type="entry name" value="UBIQUINONE BIOSYNTHESIS PROTEIN UBIJ"/>
    <property type="match status" value="1"/>
</dbReference>
<dbReference type="AlphaFoldDB" id="A0A1P8K0C0"/>
<dbReference type="InterPro" id="IPR003033">
    <property type="entry name" value="SCP2_sterol-bd_dom"/>
</dbReference>
<dbReference type="EMBL" id="CP019236">
    <property type="protein sequence ID" value="APW39435.1"/>
    <property type="molecule type" value="Genomic_DNA"/>
</dbReference>
<reference evidence="2 3" key="1">
    <citation type="submission" date="2017-01" db="EMBL/GenBank/DDBJ databases">
        <authorList>
            <person name="Mah S.A."/>
            <person name="Swanson W.J."/>
            <person name="Moy G.W."/>
            <person name="Vacquier V.D."/>
        </authorList>
    </citation>
    <scope>NUCLEOTIDE SEQUENCE [LARGE SCALE GENOMIC DNA]</scope>
    <source>
        <strain evidence="2 3">DCY110</strain>
    </source>
</reference>